<accession>W4LDF4</accession>
<dbReference type="CDD" id="cd17569">
    <property type="entry name" value="REC_HupR-like"/>
    <property type="match status" value="1"/>
</dbReference>
<feature type="modified residue" description="4-aspartylphosphate" evidence="1">
    <location>
        <position position="55"/>
    </location>
</feature>
<gene>
    <name evidence="4" type="ORF">ETSY2_47635</name>
</gene>
<reference evidence="4 5" key="1">
    <citation type="journal article" date="2014" name="Nature">
        <title>An environmental bacterial taxon with a large and distinct metabolic repertoire.</title>
        <authorList>
            <person name="Wilson M.C."/>
            <person name="Mori T."/>
            <person name="Ruckert C."/>
            <person name="Uria A.R."/>
            <person name="Helf M.J."/>
            <person name="Takada K."/>
            <person name="Gernert C."/>
            <person name="Steffens U.A."/>
            <person name="Heycke N."/>
            <person name="Schmitt S."/>
            <person name="Rinke C."/>
            <person name="Helfrich E.J."/>
            <person name="Brachmann A.O."/>
            <person name="Gurgui C."/>
            <person name="Wakimoto T."/>
            <person name="Kracht M."/>
            <person name="Crusemann M."/>
            <person name="Hentschel U."/>
            <person name="Abe I."/>
            <person name="Matsunaga S."/>
            <person name="Kalinowski J."/>
            <person name="Takeyama H."/>
            <person name="Piel J."/>
        </authorList>
    </citation>
    <scope>NUCLEOTIDE SEQUENCE [LARGE SCALE GENOMIC DNA]</scope>
    <source>
        <strain evidence="5">TSY2</strain>
    </source>
</reference>
<dbReference type="Proteomes" id="UP000019140">
    <property type="component" value="Unassembled WGS sequence"/>
</dbReference>
<dbReference type="InterPro" id="IPR011006">
    <property type="entry name" value="CheY-like_superfamily"/>
</dbReference>
<dbReference type="InterPro" id="IPR052340">
    <property type="entry name" value="RNase_Y/CdgJ"/>
</dbReference>
<dbReference type="Pfam" id="PF08668">
    <property type="entry name" value="HDOD"/>
    <property type="match status" value="1"/>
</dbReference>
<dbReference type="PIRSF" id="PIRSF036883">
    <property type="entry name" value="RR_HD-GYP_mod"/>
    <property type="match status" value="1"/>
</dbReference>
<evidence type="ECO:0000259" key="3">
    <source>
        <dbReference type="PROSITE" id="PS51833"/>
    </source>
</evidence>
<dbReference type="SUPFAM" id="SSF109604">
    <property type="entry name" value="HD-domain/PDEase-like"/>
    <property type="match status" value="1"/>
</dbReference>
<protein>
    <recommendedName>
        <fullName evidence="6">HDOD domain-containing protein</fullName>
    </recommendedName>
</protein>
<dbReference type="GO" id="GO:0000160">
    <property type="term" value="P:phosphorelay signal transduction system"/>
    <property type="evidence" value="ECO:0007669"/>
    <property type="project" value="InterPro"/>
</dbReference>
<dbReference type="PANTHER" id="PTHR33525">
    <property type="match status" value="1"/>
</dbReference>
<dbReference type="InterPro" id="IPR003607">
    <property type="entry name" value="HD/PDEase_dom"/>
</dbReference>
<comment type="caution">
    <text evidence="4">The sequence shown here is derived from an EMBL/GenBank/DDBJ whole genome shotgun (WGS) entry which is preliminary data.</text>
</comment>
<dbReference type="Pfam" id="PF00072">
    <property type="entry name" value="Response_reg"/>
    <property type="match status" value="1"/>
</dbReference>
<dbReference type="PROSITE" id="PS51833">
    <property type="entry name" value="HDOD"/>
    <property type="match status" value="1"/>
</dbReference>
<evidence type="ECO:0000313" key="4">
    <source>
        <dbReference type="EMBL" id="ETW95745.1"/>
    </source>
</evidence>
<dbReference type="InterPro" id="IPR001789">
    <property type="entry name" value="Sig_transdc_resp-reg_receiver"/>
</dbReference>
<dbReference type="InterPro" id="IPR013976">
    <property type="entry name" value="HDOD"/>
</dbReference>
<name>W4LDF4_9BACT</name>
<dbReference type="HOGENOM" id="CLU_048246_0_0_7"/>
<evidence type="ECO:0000259" key="2">
    <source>
        <dbReference type="PROSITE" id="PS50110"/>
    </source>
</evidence>
<dbReference type="SMART" id="SM00448">
    <property type="entry name" value="REC"/>
    <property type="match status" value="1"/>
</dbReference>
<dbReference type="AlphaFoldDB" id="W4LDF4"/>
<dbReference type="Gene3D" id="3.40.50.2300">
    <property type="match status" value="1"/>
</dbReference>
<dbReference type="EMBL" id="AZHX01002274">
    <property type="protein sequence ID" value="ETW95745.1"/>
    <property type="molecule type" value="Genomic_DNA"/>
</dbReference>
<dbReference type="PATRIC" id="fig|1429439.4.peg.7892"/>
<dbReference type="SUPFAM" id="SSF52172">
    <property type="entry name" value="CheY-like"/>
    <property type="match status" value="1"/>
</dbReference>
<organism evidence="4 5">
    <name type="scientific">Candidatus Entotheonella gemina</name>
    <dbReference type="NCBI Taxonomy" id="1429439"/>
    <lineage>
        <taxon>Bacteria</taxon>
        <taxon>Pseudomonadati</taxon>
        <taxon>Nitrospinota/Tectimicrobiota group</taxon>
        <taxon>Candidatus Tectimicrobiota</taxon>
        <taxon>Candidatus Entotheonellia</taxon>
        <taxon>Candidatus Entotheonellales</taxon>
        <taxon>Candidatus Entotheonellaceae</taxon>
        <taxon>Candidatus Entotheonella</taxon>
    </lineage>
</organism>
<evidence type="ECO:0000313" key="5">
    <source>
        <dbReference type="Proteomes" id="UP000019140"/>
    </source>
</evidence>
<feature type="domain" description="Response regulatory" evidence="2">
    <location>
        <begin position="4"/>
        <end position="119"/>
    </location>
</feature>
<dbReference type="PANTHER" id="PTHR33525:SF6">
    <property type="entry name" value="HDOD DOMAIN-CONTAINING PROTEIN"/>
    <property type="match status" value="1"/>
</dbReference>
<evidence type="ECO:0000256" key="1">
    <source>
        <dbReference type="PROSITE-ProRule" id="PRU00169"/>
    </source>
</evidence>
<dbReference type="InterPro" id="IPR014626">
    <property type="entry name" value="Sig_transdc_resp-reg_put"/>
</dbReference>
<dbReference type="Gene3D" id="1.10.3210.10">
    <property type="entry name" value="Hypothetical protein af1432"/>
    <property type="match status" value="1"/>
</dbReference>
<dbReference type="PROSITE" id="PS50110">
    <property type="entry name" value="RESPONSE_REGULATORY"/>
    <property type="match status" value="1"/>
</dbReference>
<sequence>MKQHILFVDDEPNLLDGLRRMLRPMRQDWEMHFAESGPDALQIIDRQPCDVVVSDMRMPGMDGSQLLHKVRQYSPETIRFILSGHSDQGMILRSVGPTHQFLAKPCGAAELKGTLARACRLRHLLPDHQLLRLVTSIERLPSVPYLYDQVTGAIREPLADLETIAELIACDIGMTAKILQIVHSAFFGLQRQLSSPIQAVEFLGFETLQAIVIKAQVFMAAEDRAPYDKALQALWAHSLAIAACAREIMAAEGGDTAGLDATFSAGLLHDVGTLVLISHLPALYDRSRELIGVQSLSVCSAERDVIGVTHAEIGAYLMGLWGLSDVIIDALAYHHQPLACPTQTWSPLAAVHVAETLVHELLPDLMVESVPVLDRDYLETLGLWDRLPAWREHCQHALQQHLSAPVSRQLFQIQHEVAVHA</sequence>
<keyword evidence="1" id="KW-0597">Phosphoprotein</keyword>
<evidence type="ECO:0008006" key="6">
    <source>
        <dbReference type="Google" id="ProtNLM"/>
    </source>
</evidence>
<feature type="domain" description="HDOD" evidence="3">
    <location>
        <begin position="140"/>
        <end position="337"/>
    </location>
</feature>
<keyword evidence="5" id="KW-1185">Reference proteome</keyword>
<dbReference type="CDD" id="cd00077">
    <property type="entry name" value="HDc"/>
    <property type="match status" value="1"/>
</dbReference>
<proteinExistence type="predicted"/>